<dbReference type="Proteomes" id="UP001634394">
    <property type="component" value="Unassembled WGS sequence"/>
</dbReference>
<feature type="non-terminal residue" evidence="1">
    <location>
        <position position="96"/>
    </location>
</feature>
<protein>
    <submittedName>
        <fullName evidence="1">Uncharacterized protein</fullName>
    </submittedName>
</protein>
<accession>A0ABD3XEA8</accession>
<sequence length="96" mass="11359">MSLFRNLVLNFWFEHDPLLDYIPASKWTEYTRLNVTEKLNLLVREKASMKDPRLIDLIRKYIQPPPDKPYALKNPNLTDYSCGQSTYINNLLLNSK</sequence>
<evidence type="ECO:0000313" key="1">
    <source>
        <dbReference type="EMBL" id="KAL3884609.1"/>
    </source>
</evidence>
<comment type="caution">
    <text evidence="1">The sequence shown here is derived from an EMBL/GenBank/DDBJ whole genome shotgun (WGS) entry which is preliminary data.</text>
</comment>
<dbReference type="EMBL" id="JBJQND010000002">
    <property type="protein sequence ID" value="KAL3884609.1"/>
    <property type="molecule type" value="Genomic_DNA"/>
</dbReference>
<dbReference type="AlphaFoldDB" id="A0ABD3XEA8"/>
<reference evidence="1 2" key="1">
    <citation type="submission" date="2024-11" db="EMBL/GenBank/DDBJ databases">
        <title>Chromosome-level genome assembly of the freshwater bivalve Anodonta woodiana.</title>
        <authorList>
            <person name="Chen X."/>
        </authorList>
    </citation>
    <scope>NUCLEOTIDE SEQUENCE [LARGE SCALE GENOMIC DNA]</scope>
    <source>
        <strain evidence="1">MN2024</strain>
        <tissue evidence="1">Gills</tissue>
    </source>
</reference>
<keyword evidence="2" id="KW-1185">Reference proteome</keyword>
<proteinExistence type="predicted"/>
<gene>
    <name evidence="1" type="ORF">ACJMK2_024736</name>
</gene>
<evidence type="ECO:0000313" key="2">
    <source>
        <dbReference type="Proteomes" id="UP001634394"/>
    </source>
</evidence>
<organism evidence="1 2">
    <name type="scientific">Sinanodonta woodiana</name>
    <name type="common">Chinese pond mussel</name>
    <name type="synonym">Anodonta woodiana</name>
    <dbReference type="NCBI Taxonomy" id="1069815"/>
    <lineage>
        <taxon>Eukaryota</taxon>
        <taxon>Metazoa</taxon>
        <taxon>Spiralia</taxon>
        <taxon>Lophotrochozoa</taxon>
        <taxon>Mollusca</taxon>
        <taxon>Bivalvia</taxon>
        <taxon>Autobranchia</taxon>
        <taxon>Heteroconchia</taxon>
        <taxon>Palaeoheterodonta</taxon>
        <taxon>Unionida</taxon>
        <taxon>Unionoidea</taxon>
        <taxon>Unionidae</taxon>
        <taxon>Unioninae</taxon>
        <taxon>Sinanodonta</taxon>
    </lineage>
</organism>
<name>A0ABD3XEA8_SINWO</name>